<dbReference type="GO" id="GO:0004674">
    <property type="term" value="F:protein serine/threonine kinase activity"/>
    <property type="evidence" value="ECO:0007669"/>
    <property type="project" value="UniProtKB-KW"/>
</dbReference>
<evidence type="ECO:0000256" key="8">
    <source>
        <dbReference type="SAM" id="MobiDB-lite"/>
    </source>
</evidence>
<evidence type="ECO:0000256" key="1">
    <source>
        <dbReference type="ARBA" id="ARBA00022527"/>
    </source>
</evidence>
<accession>A0A077X3S1</accession>
<dbReference type="SUPFAM" id="SSF56112">
    <property type="entry name" value="Protein kinase-like (PK-like)"/>
    <property type="match status" value="1"/>
</dbReference>
<organism evidence="10">
    <name type="scientific">Lichtheimia ramosa</name>
    <dbReference type="NCBI Taxonomy" id="688394"/>
    <lineage>
        <taxon>Eukaryota</taxon>
        <taxon>Fungi</taxon>
        <taxon>Fungi incertae sedis</taxon>
        <taxon>Mucoromycota</taxon>
        <taxon>Mucoromycotina</taxon>
        <taxon>Mucoromycetes</taxon>
        <taxon>Mucorales</taxon>
        <taxon>Lichtheimiaceae</taxon>
        <taxon>Lichtheimia</taxon>
    </lineage>
</organism>
<keyword evidence="2" id="KW-0808">Transferase</keyword>
<feature type="region of interest" description="Disordered" evidence="8">
    <location>
        <begin position="1"/>
        <end position="65"/>
    </location>
</feature>
<sequence length="390" mass="43269">MHTAAVHPLMPNDIPTPQVGGPRRASAPNNTRRSSQVSPATILSRNKSTKSLRDRRRSSGALSTHTALQKSRKCIGEYYVGKTLGKGASGRVKLGIHRHTGEQVAIKIISKSHLAANPAIEKAVRREIALMKLITHPNVMGLIDVIDDENSPDLHLVLEYVEGGELFEYLVSKGRLSENEARRHFQHIIMGLDYCHHHLICHRDLKPENLLLDRSNNIKIADFGMASLQPAGSMLETSCGSPHYASPEIVAGMPYNGAASDIWSCGVILYALLTGHLPFDDDNIRQLLKKVKAGKYVMPDNISRNAQDLIRRILVVDPNKRLTMKQIMAHPWFRETPINMAKFPIPPSPAEIGQPISDPSEIDDRILETIKFLWGEPSEDPIISALVSNE</sequence>
<comment type="similarity">
    <text evidence="7">Belongs to the protein kinase superfamily.</text>
</comment>
<feature type="compositionally biased region" description="Polar residues" evidence="8">
    <location>
        <begin position="27"/>
        <end position="46"/>
    </location>
</feature>
<dbReference type="InterPro" id="IPR011009">
    <property type="entry name" value="Kinase-like_dom_sf"/>
</dbReference>
<evidence type="ECO:0000256" key="3">
    <source>
        <dbReference type="ARBA" id="ARBA00022741"/>
    </source>
</evidence>
<keyword evidence="4 10" id="KW-0418">Kinase</keyword>
<evidence type="ECO:0000259" key="9">
    <source>
        <dbReference type="PROSITE" id="PS50011"/>
    </source>
</evidence>
<dbReference type="OrthoDB" id="504170at2759"/>
<gene>
    <name evidence="10" type="ORF">LRAMOSA06289</name>
</gene>
<feature type="compositionally biased region" description="Basic residues" evidence="8">
    <location>
        <begin position="47"/>
        <end position="58"/>
    </location>
</feature>
<keyword evidence="1 7" id="KW-0723">Serine/threonine-protein kinase</keyword>
<evidence type="ECO:0000256" key="6">
    <source>
        <dbReference type="PROSITE-ProRule" id="PRU10141"/>
    </source>
</evidence>
<dbReference type="PROSITE" id="PS50011">
    <property type="entry name" value="PROTEIN_KINASE_DOM"/>
    <property type="match status" value="1"/>
</dbReference>
<dbReference type="PROSITE" id="PS00107">
    <property type="entry name" value="PROTEIN_KINASE_ATP"/>
    <property type="match status" value="1"/>
</dbReference>
<keyword evidence="5 6" id="KW-0067">ATP-binding</keyword>
<dbReference type="GO" id="GO:0005524">
    <property type="term" value="F:ATP binding"/>
    <property type="evidence" value="ECO:0007669"/>
    <property type="project" value="UniProtKB-UniRule"/>
</dbReference>
<name>A0A077X3S1_9FUNG</name>
<evidence type="ECO:0000256" key="7">
    <source>
        <dbReference type="RuleBase" id="RU000304"/>
    </source>
</evidence>
<dbReference type="SMART" id="SM00220">
    <property type="entry name" value="S_TKc"/>
    <property type="match status" value="1"/>
</dbReference>
<reference evidence="10" key="1">
    <citation type="journal article" date="2014" name="Genome Announc.">
        <title>De novo whole-genome sequence and genome annotation of Lichtheimia ramosa.</title>
        <authorList>
            <person name="Linde J."/>
            <person name="Schwartze V."/>
            <person name="Binder U."/>
            <person name="Lass-Florl C."/>
            <person name="Voigt K."/>
            <person name="Horn F."/>
        </authorList>
    </citation>
    <scope>NUCLEOTIDE SEQUENCE</scope>
    <source>
        <strain evidence="10">JMRC FSU:6197</strain>
    </source>
</reference>
<feature type="domain" description="Protein kinase" evidence="9">
    <location>
        <begin position="78"/>
        <end position="333"/>
    </location>
</feature>
<dbReference type="FunFam" id="1.10.510.10:FF:000571">
    <property type="entry name" value="Maternal embryonic leucine zipper kinase"/>
    <property type="match status" value="1"/>
</dbReference>
<evidence type="ECO:0000256" key="2">
    <source>
        <dbReference type="ARBA" id="ARBA00022679"/>
    </source>
</evidence>
<keyword evidence="3 6" id="KW-0547">Nucleotide-binding</keyword>
<feature type="binding site" evidence="6">
    <location>
        <position position="107"/>
    </location>
    <ligand>
        <name>ATP</name>
        <dbReference type="ChEBI" id="CHEBI:30616"/>
    </ligand>
</feature>
<dbReference type="FunFam" id="3.30.200.20:FF:000003">
    <property type="entry name" value="Non-specific serine/threonine protein kinase"/>
    <property type="match status" value="1"/>
</dbReference>
<dbReference type="EMBL" id="LK023386">
    <property type="protein sequence ID" value="CDS14119.1"/>
    <property type="molecule type" value="Genomic_DNA"/>
</dbReference>
<dbReference type="AlphaFoldDB" id="A0A077X3S1"/>
<dbReference type="InterPro" id="IPR000719">
    <property type="entry name" value="Prot_kinase_dom"/>
</dbReference>
<dbReference type="Gene3D" id="1.10.510.10">
    <property type="entry name" value="Transferase(Phosphotransferase) domain 1"/>
    <property type="match status" value="1"/>
</dbReference>
<dbReference type="InterPro" id="IPR008271">
    <property type="entry name" value="Ser/Thr_kinase_AS"/>
</dbReference>
<dbReference type="GO" id="GO:0005737">
    <property type="term" value="C:cytoplasm"/>
    <property type="evidence" value="ECO:0007669"/>
    <property type="project" value="TreeGrafter"/>
</dbReference>
<evidence type="ECO:0000256" key="4">
    <source>
        <dbReference type="ARBA" id="ARBA00022777"/>
    </source>
</evidence>
<dbReference type="InterPro" id="IPR017441">
    <property type="entry name" value="Protein_kinase_ATP_BS"/>
</dbReference>
<dbReference type="CDD" id="cd14081">
    <property type="entry name" value="STKc_BRSK1_2"/>
    <property type="match status" value="1"/>
</dbReference>
<evidence type="ECO:0000256" key="5">
    <source>
        <dbReference type="ARBA" id="ARBA00022840"/>
    </source>
</evidence>
<dbReference type="PANTHER" id="PTHR24346">
    <property type="entry name" value="MAP/MICROTUBULE AFFINITY-REGULATING KINASE"/>
    <property type="match status" value="1"/>
</dbReference>
<evidence type="ECO:0000313" key="10">
    <source>
        <dbReference type="EMBL" id="CDS14119.1"/>
    </source>
</evidence>
<dbReference type="PANTHER" id="PTHR24346:SF110">
    <property type="entry name" value="NON-SPECIFIC SERINE_THREONINE PROTEIN KINASE"/>
    <property type="match status" value="1"/>
</dbReference>
<dbReference type="Pfam" id="PF00069">
    <property type="entry name" value="Pkinase"/>
    <property type="match status" value="1"/>
</dbReference>
<proteinExistence type="inferred from homology"/>
<dbReference type="PROSITE" id="PS00108">
    <property type="entry name" value="PROTEIN_KINASE_ST"/>
    <property type="match status" value="1"/>
</dbReference>
<protein>
    <submittedName>
        <fullName evidence="10">Putative CAMK/CAMKL protein kinase</fullName>
    </submittedName>
</protein>
<dbReference type="GO" id="GO:0035556">
    <property type="term" value="P:intracellular signal transduction"/>
    <property type="evidence" value="ECO:0007669"/>
    <property type="project" value="TreeGrafter"/>
</dbReference>